<proteinExistence type="predicted"/>
<keyword evidence="1" id="KW-0732">Signal</keyword>
<organism evidence="2 3">
    <name type="scientific">Ceratodon purpureus</name>
    <name type="common">Fire moss</name>
    <name type="synonym">Dicranum purpureum</name>
    <dbReference type="NCBI Taxonomy" id="3225"/>
    <lineage>
        <taxon>Eukaryota</taxon>
        <taxon>Viridiplantae</taxon>
        <taxon>Streptophyta</taxon>
        <taxon>Embryophyta</taxon>
        <taxon>Bryophyta</taxon>
        <taxon>Bryophytina</taxon>
        <taxon>Bryopsida</taxon>
        <taxon>Dicranidae</taxon>
        <taxon>Pseudoditrichales</taxon>
        <taxon>Ditrichaceae</taxon>
        <taxon>Ceratodon</taxon>
    </lineage>
</organism>
<evidence type="ECO:0000313" key="2">
    <source>
        <dbReference type="EMBL" id="KAG0586610.1"/>
    </source>
</evidence>
<gene>
    <name evidence="2" type="ORF">KC19_2G103200</name>
</gene>
<dbReference type="EMBL" id="CM026422">
    <property type="protein sequence ID" value="KAG0586610.1"/>
    <property type="molecule type" value="Genomic_DNA"/>
</dbReference>
<protein>
    <submittedName>
        <fullName evidence="2">Uncharacterized protein</fullName>
    </submittedName>
</protein>
<sequence>MIVLICGCHCVGVLDIPIAICLSPNSVCRVCFSVCTAETLGVRSYLLDRSLVSRARG</sequence>
<dbReference type="Proteomes" id="UP000822688">
    <property type="component" value="Chromosome 2"/>
</dbReference>
<dbReference type="AlphaFoldDB" id="A0A8T0ISB1"/>
<comment type="caution">
    <text evidence="2">The sequence shown here is derived from an EMBL/GenBank/DDBJ whole genome shotgun (WGS) entry which is preliminary data.</text>
</comment>
<feature type="signal peptide" evidence="1">
    <location>
        <begin position="1"/>
        <end position="15"/>
    </location>
</feature>
<accession>A0A8T0ISB1</accession>
<name>A0A8T0ISB1_CERPU</name>
<evidence type="ECO:0000256" key="1">
    <source>
        <dbReference type="SAM" id="SignalP"/>
    </source>
</evidence>
<reference evidence="2" key="1">
    <citation type="submission" date="2020-06" db="EMBL/GenBank/DDBJ databases">
        <title>WGS assembly of Ceratodon purpureus strain R40.</title>
        <authorList>
            <person name="Carey S.B."/>
            <person name="Jenkins J."/>
            <person name="Shu S."/>
            <person name="Lovell J.T."/>
            <person name="Sreedasyam A."/>
            <person name="Maumus F."/>
            <person name="Tiley G.P."/>
            <person name="Fernandez-Pozo N."/>
            <person name="Barry K."/>
            <person name="Chen C."/>
            <person name="Wang M."/>
            <person name="Lipzen A."/>
            <person name="Daum C."/>
            <person name="Saski C.A."/>
            <person name="Payton A.C."/>
            <person name="Mcbreen J.C."/>
            <person name="Conrad R.E."/>
            <person name="Kollar L.M."/>
            <person name="Olsson S."/>
            <person name="Huttunen S."/>
            <person name="Landis J.B."/>
            <person name="Wickett N.J."/>
            <person name="Johnson M.G."/>
            <person name="Rensing S.A."/>
            <person name="Grimwood J."/>
            <person name="Schmutz J."/>
            <person name="Mcdaniel S.F."/>
        </authorList>
    </citation>
    <scope>NUCLEOTIDE SEQUENCE</scope>
    <source>
        <strain evidence="2">R40</strain>
    </source>
</reference>
<keyword evidence="3" id="KW-1185">Reference proteome</keyword>
<evidence type="ECO:0000313" key="3">
    <source>
        <dbReference type="Proteomes" id="UP000822688"/>
    </source>
</evidence>
<feature type="chain" id="PRO_5035736089" evidence="1">
    <location>
        <begin position="16"/>
        <end position="57"/>
    </location>
</feature>